<organism evidence="3 4">
    <name type="scientific">Smittium megazygosporum</name>
    <dbReference type="NCBI Taxonomy" id="133381"/>
    <lineage>
        <taxon>Eukaryota</taxon>
        <taxon>Fungi</taxon>
        <taxon>Fungi incertae sedis</taxon>
        <taxon>Zoopagomycota</taxon>
        <taxon>Kickxellomycotina</taxon>
        <taxon>Harpellomycetes</taxon>
        <taxon>Harpellales</taxon>
        <taxon>Legeriomycetaceae</taxon>
        <taxon>Smittium</taxon>
    </lineage>
</organism>
<accession>A0A2T9ZBS4</accession>
<dbReference type="GO" id="GO:0097361">
    <property type="term" value="C:cytosolic [4Fe-4S] assembly targeting complex"/>
    <property type="evidence" value="ECO:0007669"/>
    <property type="project" value="UniProtKB-UniRule"/>
</dbReference>
<gene>
    <name evidence="3" type="ORF">BB560_003543</name>
</gene>
<proteinExistence type="inferred from homology"/>
<dbReference type="Proteomes" id="UP000245609">
    <property type="component" value="Unassembled WGS sequence"/>
</dbReference>
<keyword evidence="4" id="KW-1185">Reference proteome</keyword>
<dbReference type="GO" id="GO:0016226">
    <property type="term" value="P:iron-sulfur cluster assembly"/>
    <property type="evidence" value="ECO:0007669"/>
    <property type="project" value="UniProtKB-UniRule"/>
</dbReference>
<evidence type="ECO:0000313" key="4">
    <source>
        <dbReference type="Proteomes" id="UP000245609"/>
    </source>
</evidence>
<dbReference type="SUPFAM" id="SSF48371">
    <property type="entry name" value="ARM repeat"/>
    <property type="match status" value="2"/>
</dbReference>
<reference evidence="3 4" key="1">
    <citation type="journal article" date="2018" name="MBio">
        <title>Comparative Genomics Reveals the Core Gene Toolbox for the Fungus-Insect Symbiosis.</title>
        <authorList>
            <person name="Wang Y."/>
            <person name="Stata M."/>
            <person name="Wang W."/>
            <person name="Stajich J.E."/>
            <person name="White M.M."/>
            <person name="Moncalvo J.M."/>
        </authorList>
    </citation>
    <scope>NUCLEOTIDE SEQUENCE [LARGE SCALE GENOMIC DNA]</scope>
    <source>
        <strain evidence="3 4">SC-DP-2</strain>
    </source>
</reference>
<protein>
    <recommendedName>
        <fullName evidence="1">MMS19 nucleotide excision repair protein</fullName>
    </recommendedName>
</protein>
<evidence type="ECO:0000313" key="3">
    <source>
        <dbReference type="EMBL" id="PVV02015.1"/>
    </source>
</evidence>
<sequence>SYQLPNIPALRSSLVFNLDISPSPSEMSLPNSYIEKTQIESLINSLQNQLDRSRVLSQIIDDIKSNKRSILNYVAVLEPYLTSPEPSKRILGINALVSILELLTIDQLNHINVLVDFFILRASDLTSLLPILHGLWALFNLRGASTALKKKITLGVLEKIPIQSFQYKVRNMSFQILDRGMLYLDESSFDPQFIEKVIDAVYGEKDPRNLSLIFNIILKLTKNFDISSNLKIVFEAVYSYFPITYRAQSAESEKGLVIDLKNKLRMCLTSHPMFGDLIVDKLIDQLMGDSHSIKSDVYDLLSSGILEFPSSLWLSKIEKILQITFNEVLFSHLTGYIETSALEFLKIASLNNAKFLEEFNVLDFEINQLSKRIESLDSSYVSITLKIIKTISSASNPLCKEVAEPLISLVVDKLSSSLSTKQQLVLMNYLVTLCAACLPSNIEILASRRDSLIQFFSLYTSFSESFIENPLIDYQVEGISILVQSNTILSENENVMAFTLFSDIIVAKHNHHKIRSLINEHLLLLSHSHQKYIQDYILLRILTEVAFSNNSSRDLNFSKRKAIFMDILDSLSLKNIQFLYFILEMNLKNLAAENSNHDDIVVLSKKIIFHYIDQTEETSNLDEFLINVDSKFSQPLIKLFLSSTLLDQSLDFNLAQIISFVFCRMPLSAQLESLEKWSNILVPKTSSLECEYFESCYLFLSAIICGYRSNLPIEKVKPFLNNQLCIDVSNSVLHKAVFSPSPKIKLSCCQILSSMTNKSDKELAKNTVLGNLKASLTTDDFSSLDLALWVIRSLVCAGDNKEVKKSLLESFINFIESISISVIASDFGSILPILKDAVYSSNPKLSEVGVKSLYEVIKKSPGSAIDDVSVLEITPRLLELLDTSKKINPIDTRIAVLNLLGLFAETFEFFKLSPFFRQVCIVLQNTLDDPKRIVRKLAIAAKHKWEILEA</sequence>
<name>A0A2T9ZBS4_9FUNG</name>
<dbReference type="GO" id="GO:0006281">
    <property type="term" value="P:DNA repair"/>
    <property type="evidence" value="ECO:0007669"/>
    <property type="project" value="UniProtKB-UniRule"/>
</dbReference>
<dbReference type="InterPro" id="IPR039920">
    <property type="entry name" value="MMS19"/>
</dbReference>
<dbReference type="InterPro" id="IPR029240">
    <property type="entry name" value="MMS19_N"/>
</dbReference>
<keyword evidence="1" id="KW-0234">DNA repair</keyword>
<dbReference type="PANTHER" id="PTHR12891">
    <property type="entry name" value="DNA REPAIR/TRANSCRIPTION PROTEIN MET18/MMS19"/>
    <property type="match status" value="1"/>
</dbReference>
<dbReference type="GO" id="GO:0051604">
    <property type="term" value="P:protein maturation"/>
    <property type="evidence" value="ECO:0007669"/>
    <property type="project" value="UniProtKB-UniRule"/>
</dbReference>
<dbReference type="InterPro" id="IPR011989">
    <property type="entry name" value="ARM-like"/>
</dbReference>
<dbReference type="OrthoDB" id="342900at2759"/>
<evidence type="ECO:0000256" key="1">
    <source>
        <dbReference type="RuleBase" id="RU367072"/>
    </source>
</evidence>
<dbReference type="AlphaFoldDB" id="A0A2T9ZBS4"/>
<keyword evidence="1" id="KW-0227">DNA damage</keyword>
<dbReference type="EMBL" id="MBFS01000655">
    <property type="protein sequence ID" value="PVV02015.1"/>
    <property type="molecule type" value="Genomic_DNA"/>
</dbReference>
<evidence type="ECO:0000259" key="2">
    <source>
        <dbReference type="Pfam" id="PF14500"/>
    </source>
</evidence>
<comment type="subcellular location">
    <subcellularLocation>
        <location evidence="1">Nucleus</location>
    </subcellularLocation>
</comment>
<comment type="caution">
    <text evidence="3">The sequence shown here is derived from an EMBL/GenBank/DDBJ whole genome shotgun (WGS) entry which is preliminary data.</text>
</comment>
<dbReference type="STRING" id="133381.A0A2T9ZBS4"/>
<feature type="domain" description="MMS19 N-terminal" evidence="2">
    <location>
        <begin position="75"/>
        <end position="326"/>
    </location>
</feature>
<keyword evidence="1" id="KW-0539">Nucleus</keyword>
<comment type="similarity">
    <text evidence="1">Belongs to the MET18/MMS19 family.</text>
</comment>
<comment type="function">
    <text evidence="1">Key component of the cytosolic iron-sulfur protein assembly (CIA) complex, a multiprotein complex that mediates the incorporation of iron-sulfur cluster into apoproteins specifically involved in DNA metabolism and genomic integrity. In the CIA complex, MMS19 acts as an adapter between early-acting CIA components and a subset of cellular target iron-sulfur proteins.</text>
</comment>
<dbReference type="PANTHER" id="PTHR12891:SF0">
    <property type="entry name" value="MMS19 NUCLEOTIDE EXCISION REPAIR PROTEIN HOMOLOG"/>
    <property type="match status" value="1"/>
</dbReference>
<dbReference type="GO" id="GO:0005634">
    <property type="term" value="C:nucleus"/>
    <property type="evidence" value="ECO:0007669"/>
    <property type="project" value="UniProtKB-SubCell"/>
</dbReference>
<dbReference type="InterPro" id="IPR016024">
    <property type="entry name" value="ARM-type_fold"/>
</dbReference>
<dbReference type="Pfam" id="PF14500">
    <property type="entry name" value="MMS19_N"/>
    <property type="match status" value="1"/>
</dbReference>
<feature type="non-terminal residue" evidence="3">
    <location>
        <position position="1"/>
    </location>
</feature>
<dbReference type="Gene3D" id="1.25.10.10">
    <property type="entry name" value="Leucine-rich Repeat Variant"/>
    <property type="match status" value="1"/>
</dbReference>